<dbReference type="PANTHER" id="PTHR11635:SF152">
    <property type="entry name" value="CAMP-DEPENDENT PROTEIN KINASE TYPE I REGULATORY SUBUNIT-RELATED"/>
    <property type="match status" value="1"/>
</dbReference>
<feature type="compositionally biased region" description="Low complexity" evidence="4">
    <location>
        <begin position="16"/>
        <end position="29"/>
    </location>
</feature>
<evidence type="ECO:0000313" key="6">
    <source>
        <dbReference type="EMBL" id="CAL1541441.1"/>
    </source>
</evidence>
<dbReference type="EMBL" id="CAXITT010000432">
    <property type="protein sequence ID" value="CAL1541441.1"/>
    <property type="molecule type" value="Genomic_DNA"/>
</dbReference>
<evidence type="ECO:0000256" key="1">
    <source>
        <dbReference type="ARBA" id="ARBA00005753"/>
    </source>
</evidence>
<evidence type="ECO:0000256" key="3">
    <source>
        <dbReference type="ARBA" id="ARBA00023149"/>
    </source>
</evidence>
<dbReference type="PROSITE" id="PS50042">
    <property type="entry name" value="CNMP_BINDING_3"/>
    <property type="match status" value="2"/>
</dbReference>
<dbReference type="GO" id="GO:0005829">
    <property type="term" value="C:cytosol"/>
    <property type="evidence" value="ECO:0007669"/>
    <property type="project" value="TreeGrafter"/>
</dbReference>
<evidence type="ECO:0000259" key="5">
    <source>
        <dbReference type="PROSITE" id="PS50042"/>
    </source>
</evidence>
<dbReference type="Gene3D" id="2.60.120.10">
    <property type="entry name" value="Jelly Rolls"/>
    <property type="match status" value="2"/>
</dbReference>
<dbReference type="CDD" id="cd00038">
    <property type="entry name" value="CAP_ED"/>
    <property type="match status" value="2"/>
</dbReference>
<reference evidence="6 7" key="1">
    <citation type="submission" date="2024-04" db="EMBL/GenBank/DDBJ databases">
        <authorList>
            <consortium name="Genoscope - CEA"/>
            <person name="William W."/>
        </authorList>
    </citation>
    <scope>NUCLEOTIDE SEQUENCE [LARGE SCALE GENOMIC DNA]</scope>
</reference>
<dbReference type="GO" id="GO:0034236">
    <property type="term" value="F:protein kinase A catalytic subunit binding"/>
    <property type="evidence" value="ECO:0007669"/>
    <property type="project" value="TreeGrafter"/>
</dbReference>
<dbReference type="InterPro" id="IPR000595">
    <property type="entry name" value="cNMP-bd_dom"/>
</dbReference>
<feature type="region of interest" description="Disordered" evidence="4">
    <location>
        <begin position="1"/>
        <end position="37"/>
    </location>
</feature>
<keyword evidence="2" id="KW-0547">Nucleotide-binding</keyword>
<dbReference type="Proteomes" id="UP001497497">
    <property type="component" value="Unassembled WGS sequence"/>
</dbReference>
<dbReference type="InterPro" id="IPR050503">
    <property type="entry name" value="cAMP-dep_PK_reg_su-like"/>
</dbReference>
<evidence type="ECO:0000313" key="7">
    <source>
        <dbReference type="Proteomes" id="UP001497497"/>
    </source>
</evidence>
<comment type="similarity">
    <text evidence="1">Belongs to the cAMP-dependent kinase regulatory chain family.</text>
</comment>
<accession>A0AAV2I467</accession>
<keyword evidence="3" id="KW-0114">cAMP</keyword>
<feature type="domain" description="Cyclic nucleotide-binding" evidence="5">
    <location>
        <begin position="219"/>
        <end position="363"/>
    </location>
</feature>
<organism evidence="6 7">
    <name type="scientific">Lymnaea stagnalis</name>
    <name type="common">Great pond snail</name>
    <name type="synonym">Helix stagnalis</name>
    <dbReference type="NCBI Taxonomy" id="6523"/>
    <lineage>
        <taxon>Eukaryota</taxon>
        <taxon>Metazoa</taxon>
        <taxon>Spiralia</taxon>
        <taxon>Lophotrochozoa</taxon>
        <taxon>Mollusca</taxon>
        <taxon>Gastropoda</taxon>
        <taxon>Heterobranchia</taxon>
        <taxon>Euthyneura</taxon>
        <taxon>Panpulmonata</taxon>
        <taxon>Hygrophila</taxon>
        <taxon>Lymnaeoidea</taxon>
        <taxon>Lymnaeidae</taxon>
        <taxon>Lymnaea</taxon>
    </lineage>
</organism>
<keyword evidence="7" id="KW-1185">Reference proteome</keyword>
<feature type="domain" description="Cyclic nucleotide-binding" evidence="5">
    <location>
        <begin position="73"/>
        <end position="216"/>
    </location>
</feature>
<protein>
    <recommendedName>
        <fullName evidence="5">Cyclic nucleotide-binding domain-containing protein</fullName>
    </recommendedName>
</protein>
<comment type="caution">
    <text evidence="6">The sequence shown here is derived from an EMBL/GenBank/DDBJ whole genome shotgun (WGS) entry which is preliminary data.</text>
</comment>
<dbReference type="InterPro" id="IPR014710">
    <property type="entry name" value="RmlC-like_jellyroll"/>
</dbReference>
<dbReference type="GO" id="GO:0004862">
    <property type="term" value="F:cAMP-dependent protein kinase inhibitor activity"/>
    <property type="evidence" value="ECO:0007669"/>
    <property type="project" value="TreeGrafter"/>
</dbReference>
<dbReference type="GO" id="GO:0030552">
    <property type="term" value="F:cAMP binding"/>
    <property type="evidence" value="ECO:0007669"/>
    <property type="project" value="UniProtKB-KW"/>
</dbReference>
<evidence type="ECO:0000256" key="4">
    <source>
        <dbReference type="SAM" id="MobiDB-lite"/>
    </source>
</evidence>
<gene>
    <name evidence="6" type="ORF">GSLYS_00015047001</name>
</gene>
<keyword evidence="2" id="KW-0116">cAMP-binding</keyword>
<dbReference type="AlphaFoldDB" id="A0AAV2I467"/>
<dbReference type="InterPro" id="IPR018490">
    <property type="entry name" value="cNMP-bd_dom_sf"/>
</dbReference>
<dbReference type="SUPFAM" id="SSF51206">
    <property type="entry name" value="cAMP-binding domain-like"/>
    <property type="match status" value="2"/>
</dbReference>
<evidence type="ECO:0000256" key="2">
    <source>
        <dbReference type="ARBA" id="ARBA00022566"/>
    </source>
</evidence>
<sequence>MDEESRDDANTPPPQTLTFDTLTTDTQPLKIPDSEGKQSNLDKLVTLIQKEPQMRTDFECHEFVHFLKKHILWFNSLSPGQIQEIIKRCKFLRVYPDTIFIKQGDIGDSMYAILRGDVAVHVIFEHENERECLNRVEAAMSKKKFSKNDFGSEVATSTTGACIGEVALVNENCMRTASCFALTVCDFIVIDRALYSVSVKEVIEQEFQDKTNFVERNPLFRSWTPRQRNQLVISMKKLRIGFGEKLARQGQEVDNIYFIYKGDMEIQIDSKLYERQYQNLYTEMKKLLPELIKDPRPIPQAPHLLRKERMARQKPQRICLLGENETIGSLEIILGLDTYIENATAPGDCELLYLKRSQFEKMFKRKYALATLDKLKEALANKLCLYIYQSDPSTVAFLKFLNIKLMDFVILQEVKRNKHAKARQGINIGAERVTRGVEAKDVRNLMKRLHMNTDSAAELPPEDMSEIALAKMDRRLRLWSENTNMNGSRLASLQSSTITLSNNSRVA</sequence>
<name>A0AAV2I467_LYMST</name>
<dbReference type="PANTHER" id="PTHR11635">
    <property type="entry name" value="CAMP-DEPENDENT PROTEIN KINASE REGULATORY CHAIN"/>
    <property type="match status" value="1"/>
</dbReference>
<proteinExistence type="inferred from homology"/>
<dbReference type="GO" id="GO:0005952">
    <property type="term" value="C:cAMP-dependent protein kinase complex"/>
    <property type="evidence" value="ECO:0007669"/>
    <property type="project" value="InterPro"/>
</dbReference>